<protein>
    <submittedName>
        <fullName evidence="1">Uncharacterized protein</fullName>
    </submittedName>
</protein>
<evidence type="ECO:0000313" key="2">
    <source>
        <dbReference type="Proteomes" id="UP000785679"/>
    </source>
</evidence>
<proteinExistence type="predicted"/>
<organism evidence="1 2">
    <name type="scientific">Halteria grandinella</name>
    <dbReference type="NCBI Taxonomy" id="5974"/>
    <lineage>
        <taxon>Eukaryota</taxon>
        <taxon>Sar</taxon>
        <taxon>Alveolata</taxon>
        <taxon>Ciliophora</taxon>
        <taxon>Intramacronucleata</taxon>
        <taxon>Spirotrichea</taxon>
        <taxon>Stichotrichia</taxon>
        <taxon>Sporadotrichida</taxon>
        <taxon>Halteriidae</taxon>
        <taxon>Halteria</taxon>
    </lineage>
</organism>
<gene>
    <name evidence="1" type="ORF">FGO68_gene12722</name>
</gene>
<name>A0A8J8NLP4_HALGN</name>
<keyword evidence="2" id="KW-1185">Reference proteome</keyword>
<dbReference type="AlphaFoldDB" id="A0A8J8NLP4"/>
<comment type="caution">
    <text evidence="1">The sequence shown here is derived from an EMBL/GenBank/DDBJ whole genome shotgun (WGS) entry which is preliminary data.</text>
</comment>
<evidence type="ECO:0000313" key="1">
    <source>
        <dbReference type="EMBL" id="TNV77827.1"/>
    </source>
</evidence>
<reference evidence="1" key="1">
    <citation type="submission" date="2019-06" db="EMBL/GenBank/DDBJ databases">
        <authorList>
            <person name="Zheng W."/>
        </authorList>
    </citation>
    <scope>NUCLEOTIDE SEQUENCE</scope>
    <source>
        <strain evidence="1">QDHG01</strain>
    </source>
</reference>
<sequence length="101" mass="12151">MGTIRFPLRIKDYCRTKQTVSNKIYAIRASKIFNSDSAQRSNCERNYSEIQRKKYAKILQAQWNQLLLKKTQYLIRFKWNIRQLRKSGIISSQSRFTKDQN</sequence>
<dbReference type="Proteomes" id="UP000785679">
    <property type="component" value="Unassembled WGS sequence"/>
</dbReference>
<dbReference type="EMBL" id="RRYP01011289">
    <property type="protein sequence ID" value="TNV77827.1"/>
    <property type="molecule type" value="Genomic_DNA"/>
</dbReference>
<accession>A0A8J8NLP4</accession>